<evidence type="ECO:0000313" key="9">
    <source>
        <dbReference type="EMBL" id="CAL4043064.1"/>
    </source>
</evidence>
<feature type="binding site" evidence="7">
    <location>
        <position position="220"/>
    </location>
    <ligand>
        <name>substrate</name>
    </ligand>
</feature>
<dbReference type="InterPro" id="IPR000652">
    <property type="entry name" value="Triosephosphate_isomerase"/>
</dbReference>
<evidence type="ECO:0000256" key="5">
    <source>
        <dbReference type="ARBA" id="ARBA00023152"/>
    </source>
</evidence>
<dbReference type="InterPro" id="IPR013785">
    <property type="entry name" value="Aldolase_TIM"/>
</dbReference>
<dbReference type="CDD" id="cd00311">
    <property type="entry name" value="TIM"/>
    <property type="match status" value="1"/>
</dbReference>
<comment type="pathway">
    <text evidence="1">Carbohydrate metabolism; erythritol degradation.</text>
</comment>
<comment type="subcellular location">
    <subcellularLocation>
        <location evidence="7 8">Cytoplasm</location>
    </subcellularLocation>
</comment>
<dbReference type="RefSeq" id="WP_367680794.1">
    <property type="nucleotide sequence ID" value="NZ_OZ060371.1"/>
</dbReference>
<dbReference type="PROSITE" id="PS51440">
    <property type="entry name" value="TIM_2"/>
    <property type="match status" value="1"/>
</dbReference>
<comment type="caution">
    <text evidence="7">Lacks conserved residue(s) required for the propagation of feature annotation.</text>
</comment>
<evidence type="ECO:0000256" key="3">
    <source>
        <dbReference type="ARBA" id="ARBA00022432"/>
    </source>
</evidence>
<dbReference type="PANTHER" id="PTHR21139">
    <property type="entry name" value="TRIOSEPHOSPHATE ISOMERASE"/>
    <property type="match status" value="1"/>
</dbReference>
<dbReference type="GO" id="GO:0004807">
    <property type="term" value="F:triose-phosphate isomerase activity"/>
    <property type="evidence" value="ECO:0007669"/>
    <property type="project" value="UniProtKB-UniRule"/>
</dbReference>
<evidence type="ECO:0000256" key="1">
    <source>
        <dbReference type="ARBA" id="ARBA00004939"/>
    </source>
</evidence>
<proteinExistence type="inferred from homology"/>
<dbReference type="GO" id="GO:0006094">
    <property type="term" value="P:gluconeogenesis"/>
    <property type="evidence" value="ECO:0007669"/>
    <property type="project" value="UniProtKB-UniRule"/>
</dbReference>
<dbReference type="Gene3D" id="3.20.20.70">
    <property type="entry name" value="Aldolase class I"/>
    <property type="match status" value="1"/>
</dbReference>
<dbReference type="InterPro" id="IPR020861">
    <property type="entry name" value="Triosephosphate_isomerase_AS"/>
</dbReference>
<evidence type="ECO:0000256" key="7">
    <source>
        <dbReference type="HAMAP-Rule" id="MF_00147"/>
    </source>
</evidence>
<gene>
    <name evidence="7 9" type="primary">tpiA</name>
    <name evidence="9" type="ORF">BUANCORI2928_242</name>
</gene>
<evidence type="ECO:0000256" key="8">
    <source>
        <dbReference type="RuleBase" id="RU363013"/>
    </source>
</evidence>
<comment type="pathway">
    <text evidence="7 8">Carbohydrate biosynthesis; gluconeogenesis.</text>
</comment>
<accession>A0AAT9IGN4</accession>
<dbReference type="GO" id="GO:0006096">
    <property type="term" value="P:glycolytic process"/>
    <property type="evidence" value="ECO:0007669"/>
    <property type="project" value="UniProtKB-UniRule"/>
</dbReference>
<comment type="subunit">
    <text evidence="7 8">Homodimer.</text>
</comment>
<feature type="active site" description="Electrophile" evidence="7">
    <location>
        <position position="101"/>
    </location>
</feature>
<dbReference type="HAMAP" id="MF_00147_B">
    <property type="entry name" value="TIM_B"/>
    <property type="match status" value="1"/>
</dbReference>
<dbReference type="GO" id="GO:0005829">
    <property type="term" value="C:cytosol"/>
    <property type="evidence" value="ECO:0007669"/>
    <property type="project" value="TreeGrafter"/>
</dbReference>
<name>A0AAT9IGN4_9GAMM</name>
<reference evidence="9" key="1">
    <citation type="submission" date="2024-06" db="EMBL/GenBank/DDBJ databases">
        <authorList>
            <person name="Manzano-Marin A."/>
            <person name="Manzano-Marin A."/>
            <person name="Alejandro Manzano Marin A."/>
        </authorList>
    </citation>
    <scope>NUCLEOTIDE SEQUENCE</scope>
    <source>
        <strain evidence="9">Ancorni-2928</strain>
    </source>
</reference>
<dbReference type="PANTHER" id="PTHR21139:SF42">
    <property type="entry name" value="TRIOSEPHOSPHATE ISOMERASE"/>
    <property type="match status" value="1"/>
</dbReference>
<dbReference type="GO" id="GO:0019563">
    <property type="term" value="P:glycerol catabolic process"/>
    <property type="evidence" value="ECO:0007669"/>
    <property type="project" value="TreeGrafter"/>
</dbReference>
<comment type="function">
    <text evidence="7">Involved in the gluconeogenesis. Catalyzes stereospecifically the conversion of dihydroxyacetone phosphate (DHAP) to D-glyceraldehyde-3-phosphate (G3P).</text>
</comment>
<keyword evidence="3 7" id="KW-0312">Gluconeogenesis</keyword>
<dbReference type="AlphaFoldDB" id="A0AAT9IGN4"/>
<keyword evidence="5 7" id="KW-0324">Glycolysis</keyword>
<dbReference type="PROSITE" id="PS00171">
    <property type="entry name" value="TIM_1"/>
    <property type="match status" value="1"/>
</dbReference>
<comment type="similarity">
    <text evidence="2 7 8">Belongs to the triosephosphate isomerase family.</text>
</comment>
<evidence type="ECO:0000256" key="6">
    <source>
        <dbReference type="ARBA" id="ARBA00023235"/>
    </source>
</evidence>
<comment type="pathway">
    <text evidence="7 8">Carbohydrate degradation; glycolysis; D-glyceraldehyde 3-phosphate from glycerone phosphate: step 1/1.</text>
</comment>
<dbReference type="NCBIfam" id="TIGR00419">
    <property type="entry name" value="tim"/>
    <property type="match status" value="1"/>
</dbReference>
<evidence type="ECO:0000256" key="2">
    <source>
        <dbReference type="ARBA" id="ARBA00007422"/>
    </source>
</evidence>
<dbReference type="InterPro" id="IPR022896">
    <property type="entry name" value="TrioseP_Isoase_bac/euk"/>
</dbReference>
<dbReference type="EMBL" id="OZ060371">
    <property type="protein sequence ID" value="CAL4043064.1"/>
    <property type="molecule type" value="Genomic_DNA"/>
</dbReference>
<keyword evidence="4 7" id="KW-0963">Cytoplasm</keyword>
<evidence type="ECO:0000256" key="4">
    <source>
        <dbReference type="ARBA" id="ARBA00022490"/>
    </source>
</evidence>
<feature type="binding site" evidence="7">
    <location>
        <begin position="13"/>
        <end position="15"/>
    </location>
    <ligand>
        <name>substrate</name>
    </ligand>
</feature>
<dbReference type="InterPro" id="IPR035990">
    <property type="entry name" value="TIM_sf"/>
</dbReference>
<feature type="binding site" evidence="7">
    <location>
        <position position="181"/>
    </location>
    <ligand>
        <name>substrate</name>
    </ligand>
</feature>
<feature type="active site" description="Proton acceptor" evidence="7">
    <location>
        <position position="175"/>
    </location>
</feature>
<protein>
    <recommendedName>
        <fullName evidence="7 8">Triosephosphate isomerase</fullName>
        <shortName evidence="7">TIM</shortName>
        <shortName evidence="7">TPI</shortName>
        <ecNumber evidence="7 8">5.3.1.1</ecNumber>
    </recommendedName>
    <alternativeName>
        <fullName evidence="7">Triose-phosphate isomerase</fullName>
    </alternativeName>
</protein>
<sequence>MKKNPTLPIIIGNWKLNGTKNKLNSFFKFIKEKSLKMKKNLTILALPTIYLNYAQELVSKLNINCKISAQNIDIHNYGAYTGETSVNMLSDINIQYTILGHAERRHYHSENNDIIAKKFILSKQKNITPILCLGENQLEKDYGKTEEIILNQLNAIANIDKKNKTIFNNSIIAYEPIWSIGSKKSANPDIIQKIHTFIKNYVIKIQDFNVNNFFTIYGGSVNEENISYFLKKKNIDGCLIGNASLNKTTFNKILVKSK</sequence>
<comment type="catalytic activity">
    <reaction evidence="7 8">
        <text>D-glyceraldehyde 3-phosphate = dihydroxyacetone phosphate</text>
        <dbReference type="Rhea" id="RHEA:18585"/>
        <dbReference type="ChEBI" id="CHEBI:57642"/>
        <dbReference type="ChEBI" id="CHEBI:59776"/>
        <dbReference type="EC" id="5.3.1.1"/>
    </reaction>
</comment>
<dbReference type="Pfam" id="PF00121">
    <property type="entry name" value="TIM"/>
    <property type="match status" value="1"/>
</dbReference>
<organism evidence="9">
    <name type="scientific">Buchnera aphidicola</name>
    <name type="common">Anoecia corni</name>
    <dbReference type="NCBI Taxonomy" id="2994477"/>
    <lineage>
        <taxon>Bacteria</taxon>
        <taxon>Pseudomonadati</taxon>
        <taxon>Pseudomonadota</taxon>
        <taxon>Gammaproteobacteria</taxon>
        <taxon>Enterobacterales</taxon>
        <taxon>Erwiniaceae</taxon>
        <taxon>Buchnera</taxon>
    </lineage>
</organism>
<dbReference type="GO" id="GO:0046166">
    <property type="term" value="P:glyceraldehyde-3-phosphate biosynthetic process"/>
    <property type="evidence" value="ECO:0007669"/>
    <property type="project" value="TreeGrafter"/>
</dbReference>
<dbReference type="SUPFAM" id="SSF51351">
    <property type="entry name" value="Triosephosphate isomerase (TIM)"/>
    <property type="match status" value="1"/>
</dbReference>
<keyword evidence="6 7" id="KW-0413">Isomerase</keyword>
<dbReference type="EC" id="5.3.1.1" evidence="7 8"/>